<keyword evidence="1" id="KW-0677">Repeat</keyword>
<dbReference type="Gene3D" id="1.25.40.20">
    <property type="entry name" value="Ankyrin repeat-containing domain"/>
    <property type="match status" value="2"/>
</dbReference>
<feature type="region of interest" description="Disordered" evidence="4">
    <location>
        <begin position="1148"/>
        <end position="1167"/>
    </location>
</feature>
<dbReference type="Proteomes" id="UP000800097">
    <property type="component" value="Unassembled WGS sequence"/>
</dbReference>
<feature type="domain" description="KRIT1 ARM-repeats" evidence="6">
    <location>
        <begin position="466"/>
        <end position="602"/>
    </location>
</feature>
<dbReference type="InterPro" id="IPR002110">
    <property type="entry name" value="Ankyrin_rpt"/>
</dbReference>
<feature type="repeat" description="ANK" evidence="3">
    <location>
        <begin position="386"/>
        <end position="410"/>
    </location>
</feature>
<feature type="compositionally biased region" description="Pro residues" evidence="4">
    <location>
        <begin position="26"/>
        <end position="36"/>
    </location>
</feature>
<accession>A0A6A6JF66</accession>
<dbReference type="Pfam" id="PF24521">
    <property type="entry name" value="Ank_KRIT1"/>
    <property type="match status" value="1"/>
</dbReference>
<evidence type="ECO:0000256" key="4">
    <source>
        <dbReference type="SAM" id="MobiDB-lite"/>
    </source>
</evidence>
<dbReference type="PANTHER" id="PTHR24171">
    <property type="entry name" value="ANKYRIN REPEAT DOMAIN-CONTAINING PROTEIN 39-RELATED"/>
    <property type="match status" value="1"/>
</dbReference>
<feature type="compositionally biased region" description="Basic and acidic residues" evidence="4">
    <location>
        <begin position="692"/>
        <end position="716"/>
    </location>
</feature>
<feature type="region of interest" description="Disordered" evidence="4">
    <location>
        <begin position="609"/>
        <end position="873"/>
    </location>
</feature>
<dbReference type="Pfam" id="PF24513">
    <property type="entry name" value="DUF7593"/>
    <property type="match status" value="1"/>
</dbReference>
<sequence>MTSNGEAAPLLHPPPVGNEPQDRLPTSPPPSPPPHTASPNSPKSASAASSRQKRVSDTHLRNGNHPSEDLANESEAETVVLGDAGEDALTDLQSIKLENHNGEPSVDEVPHGPNCRSLSPDADQKDSNNTEPAHPTVELDAKSPVPTSPSSRTTSRHTKDTSPTDSAKSSGRPAASPPLLSDRGRSSPTTAPRKRKLRDESHPKALEPPRQKAKTEGLQPSGARRSSPATSPGVARPHKRSHSTQSAPHNGSGRRRKDLTPLTLPQDLTHWSESSSERSSSPRPSQTPHALLPPRPKRSSHRALTSPARAMGKRNVDQFGATRLARESEKGDLEAVKAAYETAPLELDQEDFAGITPLQKAALNGHTEVVKFLLDKRCQTDCEANNGDTPLIDAVENDHLEIVRLLLDQGHVNPHHQNKKGKRAIDLLRRDRPNYEEIEKALKEAMKKHVDTTSKQNHAHLGARQKVASRLLYNEFNTETMIEKAGEGDAAAVGELLMSNIKPNIACGVAASRGGHEDVLGLLLAYGLKADPDPAKHSETPMLVAIGRGHIEIIKLLLKQDTFNPTRRNREGKTYWEISEERMGPRWEEERDELKKAFDEYRNRIKSPKRLKKEIPIPATIRAKKKSSPSGRDRSSSPQQEPHRAHPAKSSAVPQAPQKARRLMTGKEIANREGKRRRRVVSEDSSDDESHDEARPPPKKEKVTANRRSQSEEPRPVKKYIKRVADGAVFKRPVPAHSGVSDDEARGKRNPKIRTKTAGGTVARPSISDADSLDERKPLSKAAKSRLGDDATTRRRASDASMDHASQMKRPPTLPSAKSTPGPPDEASPPDSIREQHQGFEKHLPETQKKKGDTDAQKAKEQAARQSLHAEEVQNRMAAEIAAKRQAEEAEAVRKQKQEEARRREAEEARVREELEQAAREVRVSKLPRALQRACKMGLNRPLRFRGREMGISAVFLPLWYAKGKDIGIDQESAAATDYILSHQVVGILGLPELDLNRLGPPYNTWTRFDVTREQRKTFMARSDIVLLAQDFRFPQPGDPDFDYDMIMEREREVRQQFLDMDGLYWVEEAAILPEMEKVEYLRPLLGEIKDPNKRERIRFKGISSPRRGIRQMFEEMKAADAAIAAEKAKASEGAKAVEQAKDVEQAKAAGNTKAVDAPAGSGASAG</sequence>
<evidence type="ECO:0000259" key="6">
    <source>
        <dbReference type="Pfam" id="PF24521"/>
    </source>
</evidence>
<evidence type="ECO:0008006" key="9">
    <source>
        <dbReference type="Google" id="ProtNLM"/>
    </source>
</evidence>
<dbReference type="OrthoDB" id="194358at2759"/>
<feature type="compositionally biased region" description="Low complexity" evidence="4">
    <location>
        <begin position="143"/>
        <end position="153"/>
    </location>
</feature>
<dbReference type="AlphaFoldDB" id="A0A6A6JF66"/>
<dbReference type="GO" id="GO:0004842">
    <property type="term" value="F:ubiquitin-protein transferase activity"/>
    <property type="evidence" value="ECO:0007669"/>
    <property type="project" value="TreeGrafter"/>
</dbReference>
<evidence type="ECO:0000259" key="5">
    <source>
        <dbReference type="Pfam" id="PF24513"/>
    </source>
</evidence>
<dbReference type="RefSeq" id="XP_033652496.1">
    <property type="nucleotide sequence ID" value="XM_033798656.1"/>
</dbReference>
<dbReference type="PANTHER" id="PTHR24171:SF8">
    <property type="entry name" value="BRCA1-ASSOCIATED RING DOMAIN PROTEIN 1"/>
    <property type="match status" value="1"/>
</dbReference>
<feature type="compositionally biased region" description="Low complexity" evidence="4">
    <location>
        <begin position="37"/>
        <end position="50"/>
    </location>
</feature>
<dbReference type="PROSITE" id="PS50088">
    <property type="entry name" value="ANK_REPEAT"/>
    <property type="match status" value="2"/>
</dbReference>
<dbReference type="InterPro" id="IPR056015">
    <property type="entry name" value="DUF7593"/>
</dbReference>
<dbReference type="GO" id="GO:0085020">
    <property type="term" value="P:protein K6-linked ubiquitination"/>
    <property type="evidence" value="ECO:0007669"/>
    <property type="project" value="TreeGrafter"/>
</dbReference>
<organism evidence="7 8">
    <name type="scientific">Westerdykella ornata</name>
    <dbReference type="NCBI Taxonomy" id="318751"/>
    <lineage>
        <taxon>Eukaryota</taxon>
        <taxon>Fungi</taxon>
        <taxon>Dikarya</taxon>
        <taxon>Ascomycota</taxon>
        <taxon>Pezizomycotina</taxon>
        <taxon>Dothideomycetes</taxon>
        <taxon>Pleosporomycetidae</taxon>
        <taxon>Pleosporales</taxon>
        <taxon>Sporormiaceae</taxon>
        <taxon>Westerdykella</taxon>
    </lineage>
</organism>
<feature type="repeat" description="ANK" evidence="3">
    <location>
        <begin position="353"/>
        <end position="385"/>
    </location>
</feature>
<dbReference type="InterPro" id="IPR036770">
    <property type="entry name" value="Ankyrin_rpt-contain_sf"/>
</dbReference>
<protein>
    <recommendedName>
        <fullName evidence="9">Ankyrin</fullName>
    </recommendedName>
</protein>
<proteinExistence type="predicted"/>
<feature type="domain" description="DUF7593" evidence="5">
    <location>
        <begin position="923"/>
        <end position="1079"/>
    </location>
</feature>
<dbReference type="SMART" id="SM00248">
    <property type="entry name" value="ANK"/>
    <property type="match status" value="3"/>
</dbReference>
<evidence type="ECO:0000256" key="3">
    <source>
        <dbReference type="PROSITE-ProRule" id="PRU00023"/>
    </source>
</evidence>
<dbReference type="Pfam" id="PF12796">
    <property type="entry name" value="Ank_2"/>
    <property type="match status" value="1"/>
</dbReference>
<dbReference type="PROSITE" id="PS50297">
    <property type="entry name" value="ANK_REP_REGION"/>
    <property type="match status" value="2"/>
</dbReference>
<dbReference type="SUPFAM" id="SSF48403">
    <property type="entry name" value="Ankyrin repeat"/>
    <property type="match status" value="1"/>
</dbReference>
<keyword evidence="8" id="KW-1185">Reference proteome</keyword>
<name>A0A6A6JF66_WESOR</name>
<feature type="region of interest" description="Disordered" evidence="4">
    <location>
        <begin position="1"/>
        <end position="317"/>
    </location>
</feature>
<keyword evidence="2 3" id="KW-0040">ANK repeat</keyword>
<evidence type="ECO:0000256" key="2">
    <source>
        <dbReference type="ARBA" id="ARBA00023043"/>
    </source>
</evidence>
<feature type="compositionally biased region" description="Low complexity" evidence="4">
    <location>
        <begin position="260"/>
        <end position="284"/>
    </location>
</feature>
<reference evidence="7" key="1">
    <citation type="journal article" date="2020" name="Stud. Mycol.">
        <title>101 Dothideomycetes genomes: a test case for predicting lifestyles and emergence of pathogens.</title>
        <authorList>
            <person name="Haridas S."/>
            <person name="Albert R."/>
            <person name="Binder M."/>
            <person name="Bloem J."/>
            <person name="Labutti K."/>
            <person name="Salamov A."/>
            <person name="Andreopoulos B."/>
            <person name="Baker S."/>
            <person name="Barry K."/>
            <person name="Bills G."/>
            <person name="Bluhm B."/>
            <person name="Cannon C."/>
            <person name="Castanera R."/>
            <person name="Culley D."/>
            <person name="Daum C."/>
            <person name="Ezra D."/>
            <person name="Gonzalez J."/>
            <person name="Henrissat B."/>
            <person name="Kuo A."/>
            <person name="Liang C."/>
            <person name="Lipzen A."/>
            <person name="Lutzoni F."/>
            <person name="Magnuson J."/>
            <person name="Mondo S."/>
            <person name="Nolan M."/>
            <person name="Ohm R."/>
            <person name="Pangilinan J."/>
            <person name="Park H.-J."/>
            <person name="Ramirez L."/>
            <person name="Alfaro M."/>
            <person name="Sun H."/>
            <person name="Tritt A."/>
            <person name="Yoshinaga Y."/>
            <person name="Zwiers L.-H."/>
            <person name="Turgeon B."/>
            <person name="Goodwin S."/>
            <person name="Spatafora J."/>
            <person name="Crous P."/>
            <person name="Grigoriev I."/>
        </authorList>
    </citation>
    <scope>NUCLEOTIDE SEQUENCE</scope>
    <source>
        <strain evidence="7">CBS 379.55</strain>
    </source>
</reference>
<evidence type="ECO:0000313" key="8">
    <source>
        <dbReference type="Proteomes" id="UP000800097"/>
    </source>
</evidence>
<dbReference type="InterPro" id="IPR056485">
    <property type="entry name" value="ARM_KRIT1"/>
</dbReference>
<feature type="compositionally biased region" description="Basic and acidic residues" evidence="4">
    <location>
        <begin position="197"/>
        <end position="215"/>
    </location>
</feature>
<feature type="compositionally biased region" description="Basic and acidic residues" evidence="4">
    <location>
        <begin position="832"/>
        <end position="873"/>
    </location>
</feature>
<dbReference type="GeneID" id="54551831"/>
<feature type="compositionally biased region" description="Basic and acidic residues" evidence="4">
    <location>
        <begin position="786"/>
        <end position="802"/>
    </location>
</feature>
<gene>
    <name evidence="7" type="ORF">EI97DRAFT_434526</name>
</gene>
<evidence type="ECO:0000256" key="1">
    <source>
        <dbReference type="ARBA" id="ARBA00022737"/>
    </source>
</evidence>
<dbReference type="EMBL" id="ML986499">
    <property type="protein sequence ID" value="KAF2274957.1"/>
    <property type="molecule type" value="Genomic_DNA"/>
</dbReference>
<evidence type="ECO:0000313" key="7">
    <source>
        <dbReference type="EMBL" id="KAF2274957.1"/>
    </source>
</evidence>